<sequence>MADDIFKSELLLEKSIYNTNAERKDLEALAQTIQNLMIIEQGTYPNQPELGVGIENYQFEFIDDQLKQELKEKVDNQISKFIPTNIGIQFDLDTVDNDRGSKILVFTFIVSRDIQTTNDPDQITIIFGRQSNKKVISKIIL</sequence>
<evidence type="ECO:0000313" key="1">
    <source>
        <dbReference type="EMBL" id="AMS01316.1"/>
    </source>
</evidence>
<protein>
    <submittedName>
        <fullName evidence="1">Base plate wedge subunit</fullName>
    </submittedName>
</protein>
<name>A0A172JIE6_BPPB1</name>
<gene>
    <name evidence="1" type="ORF">AR9_g232</name>
</gene>
<accession>A0A172JIE6</accession>
<reference evidence="1 2" key="1">
    <citation type="journal article" date="2016" name="Virology">
        <title>The genome of AR9, a giant transducing Bacillus phage encoding two multisubunit RNA polymerases.</title>
        <authorList>
            <person name="Lavysh D."/>
            <person name="Sokolova M."/>
            <person name="Minakhin L."/>
            <person name="Yakunina M."/>
            <person name="Artamonova T."/>
            <person name="Kozyavkin S."/>
            <person name="Makarova K.S."/>
            <person name="Koonin E.V."/>
            <person name="Severinov K."/>
        </authorList>
    </citation>
    <scope>NUCLEOTIDE SEQUENCE [LARGE SCALE GENOMIC DNA]</scope>
</reference>
<dbReference type="Proteomes" id="UP000202618">
    <property type="component" value="Segment"/>
</dbReference>
<dbReference type="OrthoDB" id="40587at10239"/>
<dbReference type="SUPFAM" id="SSF160719">
    <property type="entry name" value="gpW/gp25-like"/>
    <property type="match status" value="1"/>
</dbReference>
<evidence type="ECO:0000313" key="2">
    <source>
        <dbReference type="Proteomes" id="UP000202618"/>
    </source>
</evidence>
<dbReference type="RefSeq" id="YP_009283136.1">
    <property type="nucleotide sequence ID" value="NC_031039.1"/>
</dbReference>
<dbReference type="KEGG" id="vg:29058950"/>
<proteinExistence type="predicted"/>
<dbReference type="GeneID" id="29058950"/>
<dbReference type="EMBL" id="KU878088">
    <property type="protein sequence ID" value="AMS01316.1"/>
    <property type="molecule type" value="Genomic_DNA"/>
</dbReference>
<dbReference type="Gene3D" id="3.10.450.40">
    <property type="match status" value="1"/>
</dbReference>
<organism evidence="1 2">
    <name type="scientific">Bacillus phage AR9</name>
    <dbReference type="NCBI Taxonomy" id="1815509"/>
    <lineage>
        <taxon>Viruses</taxon>
        <taxon>Duplodnaviria</taxon>
        <taxon>Heunggongvirae</taxon>
        <taxon>Uroviricota</taxon>
        <taxon>Caudoviricetes</taxon>
        <taxon>Takahashivirus</taxon>
        <taxon>Bacillus phage PBS1</taxon>
    </lineage>
</organism>